<dbReference type="Proteomes" id="UP001181693">
    <property type="component" value="Unassembled WGS sequence"/>
</dbReference>
<keyword evidence="2" id="KW-0175">Coiled coil</keyword>
<evidence type="ECO:0008006" key="6">
    <source>
        <dbReference type="Google" id="ProtNLM"/>
    </source>
</evidence>
<comment type="caution">
    <text evidence="4">The sequence shown here is derived from an EMBL/GenBank/DDBJ whole genome shotgun (WGS) entry which is preliminary data.</text>
</comment>
<dbReference type="PANTHER" id="PTHR24160:SF1">
    <property type="entry name" value="ANKYRIN REPEAT DOMAIN-CONTAINING PROTEIN 53"/>
    <property type="match status" value="1"/>
</dbReference>
<dbReference type="GO" id="GO:0060236">
    <property type="term" value="P:regulation of mitotic spindle organization"/>
    <property type="evidence" value="ECO:0007669"/>
    <property type="project" value="TreeGrafter"/>
</dbReference>
<keyword evidence="1" id="KW-0040">ANK repeat</keyword>
<dbReference type="SMART" id="SM00248">
    <property type="entry name" value="ANK"/>
    <property type="match status" value="4"/>
</dbReference>
<feature type="compositionally biased region" description="Polar residues" evidence="3">
    <location>
        <begin position="243"/>
        <end position="254"/>
    </location>
</feature>
<evidence type="ECO:0000256" key="3">
    <source>
        <dbReference type="SAM" id="MobiDB-lite"/>
    </source>
</evidence>
<evidence type="ECO:0000256" key="2">
    <source>
        <dbReference type="SAM" id="Coils"/>
    </source>
</evidence>
<dbReference type="GO" id="GO:0031116">
    <property type="term" value="P:positive regulation of microtubule polymerization"/>
    <property type="evidence" value="ECO:0007669"/>
    <property type="project" value="TreeGrafter"/>
</dbReference>
<dbReference type="GO" id="GO:0007080">
    <property type="term" value="P:mitotic metaphase chromosome alignment"/>
    <property type="evidence" value="ECO:0007669"/>
    <property type="project" value="TreeGrafter"/>
</dbReference>
<feature type="repeat" description="ANK" evidence="1">
    <location>
        <begin position="50"/>
        <end position="72"/>
    </location>
</feature>
<dbReference type="Gene3D" id="1.25.40.20">
    <property type="entry name" value="Ankyrin repeat-containing domain"/>
    <property type="match status" value="2"/>
</dbReference>
<gene>
    <name evidence="4" type="ORF">GDO54_009722</name>
</gene>
<dbReference type="PROSITE" id="PS50297">
    <property type="entry name" value="ANK_REP_REGION"/>
    <property type="match status" value="2"/>
</dbReference>
<feature type="compositionally biased region" description="Basic and acidic residues" evidence="3">
    <location>
        <begin position="292"/>
        <end position="304"/>
    </location>
</feature>
<organism evidence="4 5">
    <name type="scientific">Pyxicephalus adspersus</name>
    <name type="common">African bullfrog</name>
    <dbReference type="NCBI Taxonomy" id="30357"/>
    <lineage>
        <taxon>Eukaryota</taxon>
        <taxon>Metazoa</taxon>
        <taxon>Chordata</taxon>
        <taxon>Craniata</taxon>
        <taxon>Vertebrata</taxon>
        <taxon>Euteleostomi</taxon>
        <taxon>Amphibia</taxon>
        <taxon>Batrachia</taxon>
        <taxon>Anura</taxon>
        <taxon>Neobatrachia</taxon>
        <taxon>Ranoidea</taxon>
        <taxon>Pyxicephalidae</taxon>
        <taxon>Pyxicephalinae</taxon>
        <taxon>Pyxicephalus</taxon>
    </lineage>
</organism>
<dbReference type="GO" id="GO:1902412">
    <property type="term" value="P:regulation of mitotic cytokinesis"/>
    <property type="evidence" value="ECO:0007669"/>
    <property type="project" value="InterPro"/>
</dbReference>
<dbReference type="GO" id="GO:0000922">
    <property type="term" value="C:spindle pole"/>
    <property type="evidence" value="ECO:0007669"/>
    <property type="project" value="TreeGrafter"/>
</dbReference>
<protein>
    <recommendedName>
        <fullName evidence="6">Ankyrin repeat domain-containing protein 53</fullName>
    </recommendedName>
</protein>
<evidence type="ECO:0000256" key="1">
    <source>
        <dbReference type="PROSITE-ProRule" id="PRU00023"/>
    </source>
</evidence>
<feature type="coiled-coil region" evidence="2">
    <location>
        <begin position="186"/>
        <end position="213"/>
    </location>
</feature>
<feature type="region of interest" description="Disordered" evidence="3">
    <location>
        <begin position="235"/>
        <end position="304"/>
    </location>
</feature>
<reference evidence="4" key="1">
    <citation type="thesis" date="2020" institute="ProQuest LLC" country="789 East Eisenhower Parkway, Ann Arbor, MI, USA">
        <title>Comparative Genomics and Chromosome Evolution.</title>
        <authorList>
            <person name="Mudd A.B."/>
        </authorList>
    </citation>
    <scope>NUCLEOTIDE SEQUENCE</scope>
    <source>
        <strain evidence="4">1538</strain>
        <tissue evidence="4">Blood</tissue>
    </source>
</reference>
<name>A0AAV3ASK0_PYXAD</name>
<dbReference type="EMBL" id="DYDO01000003">
    <property type="protein sequence ID" value="DBA29499.1"/>
    <property type="molecule type" value="Genomic_DNA"/>
</dbReference>
<sequence length="451" mass="51346">MTPMPPGPKKCALAKMDVTSDQLTAASIGNVDWLRLCMRVADSRLDQDSNGFTALHMAALHGGLQCLKFLIEEYKVDVNLPSHSGWRALHLVPNQNNRKRAKECLTFLLQCGADVNIQSESKVTPLHQAAREGLEDCLAILVENGANVHAKDVHGYQPIDLCKIWCHRACARYLHNAMWKKDKQECAHELKKMEKLKQNILEMDKEARLQMMETHTIPHQTCSCEGAETKKSAEKAMGRKCESSSNSKPGQTSYKLLPGKEQHQKKLSVSQGLDKDSKKKRTNTTPMYGTAEEAKRPEHNEEHTSLKYECQRSQWNKSYNPAMPPVTDIYRIPTLRLGTDPEDVSIPDFSNIITLDKDEHGQPQIKTIQGQMLPFKPNLPYETIQRCLFPKDGPKERICKPYPFKANHVFDVPKKQQPMEGRKPVSEISFHLRNNLDSRLRTTNKPIYCWP</sequence>
<dbReference type="PANTHER" id="PTHR24160">
    <property type="entry name" value="ANKYRIN REPEAT DOMAIN-CONTAINING PROTEIN 53"/>
    <property type="match status" value="1"/>
</dbReference>
<dbReference type="InterPro" id="IPR042335">
    <property type="entry name" value="ANKRD53"/>
</dbReference>
<feature type="repeat" description="ANK" evidence="1">
    <location>
        <begin position="84"/>
        <end position="120"/>
    </location>
</feature>
<dbReference type="AlphaFoldDB" id="A0AAV3ASK0"/>
<dbReference type="InterPro" id="IPR002110">
    <property type="entry name" value="Ankyrin_rpt"/>
</dbReference>
<dbReference type="PROSITE" id="PS50088">
    <property type="entry name" value="ANK_REPEAT"/>
    <property type="match status" value="3"/>
</dbReference>
<dbReference type="SUPFAM" id="SSF48403">
    <property type="entry name" value="Ankyrin repeat"/>
    <property type="match status" value="1"/>
</dbReference>
<proteinExistence type="predicted"/>
<keyword evidence="5" id="KW-1185">Reference proteome</keyword>
<evidence type="ECO:0000313" key="5">
    <source>
        <dbReference type="Proteomes" id="UP001181693"/>
    </source>
</evidence>
<dbReference type="PRINTS" id="PR01415">
    <property type="entry name" value="ANKYRIN"/>
</dbReference>
<evidence type="ECO:0000313" key="4">
    <source>
        <dbReference type="EMBL" id="DBA29499.1"/>
    </source>
</evidence>
<dbReference type="Pfam" id="PF12796">
    <property type="entry name" value="Ank_2"/>
    <property type="match status" value="2"/>
</dbReference>
<feature type="repeat" description="ANK" evidence="1">
    <location>
        <begin position="121"/>
        <end position="153"/>
    </location>
</feature>
<accession>A0AAV3ASK0</accession>
<dbReference type="InterPro" id="IPR036770">
    <property type="entry name" value="Ankyrin_rpt-contain_sf"/>
</dbReference>